<dbReference type="GO" id="GO:0006777">
    <property type="term" value="P:Mo-molybdopterin cofactor biosynthetic process"/>
    <property type="evidence" value="ECO:0007669"/>
    <property type="project" value="InterPro"/>
</dbReference>
<dbReference type="InterPro" id="IPR016155">
    <property type="entry name" value="Mopterin_synth/thiamin_S_b"/>
</dbReference>
<dbReference type="InterPro" id="IPR003749">
    <property type="entry name" value="ThiS/MoaD-like"/>
</dbReference>
<dbReference type="PANTHER" id="PTHR33359">
    <property type="entry name" value="MOLYBDOPTERIN SYNTHASE SULFUR CARRIER SUBUNIT"/>
    <property type="match status" value="1"/>
</dbReference>
<name>A0A1I3U5E7_9GAMM</name>
<dbReference type="STRING" id="45496.SAMN04488079_101176"/>
<reference evidence="5" key="1">
    <citation type="submission" date="2016-10" db="EMBL/GenBank/DDBJ databases">
        <authorList>
            <person name="Varghese N."/>
            <person name="Submissions S."/>
        </authorList>
    </citation>
    <scope>NUCLEOTIDE SEQUENCE [LARGE SCALE GENOMIC DNA]</scope>
    <source>
        <strain evidence="5">DSM 11578</strain>
    </source>
</reference>
<comment type="similarity">
    <text evidence="2">Belongs to the MoaD family.</text>
</comment>
<dbReference type="GO" id="GO:0000166">
    <property type="term" value="F:nucleotide binding"/>
    <property type="evidence" value="ECO:0007669"/>
    <property type="project" value="UniProtKB-KW"/>
</dbReference>
<dbReference type="EMBL" id="FOSH01000001">
    <property type="protein sequence ID" value="SFJ77799.1"/>
    <property type="molecule type" value="Genomic_DNA"/>
</dbReference>
<dbReference type="AlphaFoldDB" id="A0A1I3U5E7"/>
<proteinExistence type="inferred from homology"/>
<keyword evidence="1" id="KW-0547">Nucleotide-binding</keyword>
<sequence length="89" mass="9732">MLSSNFKLAETINQMSIQVKFFASLREKLGQSDMELTAATTAQDAWNQATQNKPVPDNLLVAINLDYAKLDTPLQDGDEVAFFPPVTGG</sequence>
<dbReference type="UniPathway" id="UPA00344"/>
<dbReference type="Pfam" id="PF02597">
    <property type="entry name" value="ThiS"/>
    <property type="match status" value="1"/>
</dbReference>
<evidence type="ECO:0000313" key="4">
    <source>
        <dbReference type="EMBL" id="SFJ77799.1"/>
    </source>
</evidence>
<dbReference type="Gene3D" id="3.10.20.30">
    <property type="match status" value="1"/>
</dbReference>
<dbReference type="PANTHER" id="PTHR33359:SF1">
    <property type="entry name" value="MOLYBDOPTERIN SYNTHASE SULFUR CARRIER SUBUNIT"/>
    <property type="match status" value="1"/>
</dbReference>
<organism evidence="4 5">
    <name type="scientific">Methylophaga sulfidovorans</name>
    <dbReference type="NCBI Taxonomy" id="45496"/>
    <lineage>
        <taxon>Bacteria</taxon>
        <taxon>Pseudomonadati</taxon>
        <taxon>Pseudomonadota</taxon>
        <taxon>Gammaproteobacteria</taxon>
        <taxon>Thiotrichales</taxon>
        <taxon>Piscirickettsiaceae</taxon>
        <taxon>Methylophaga</taxon>
    </lineage>
</organism>
<dbReference type="InterPro" id="IPR012675">
    <property type="entry name" value="Beta-grasp_dom_sf"/>
</dbReference>
<accession>A0A1I3U5E7</accession>
<dbReference type="InterPro" id="IPR044672">
    <property type="entry name" value="MOCS2A"/>
</dbReference>
<dbReference type="CDD" id="cd00754">
    <property type="entry name" value="Ubl_MoaD"/>
    <property type="match status" value="1"/>
</dbReference>
<dbReference type="GO" id="GO:1990133">
    <property type="term" value="C:molybdopterin adenylyltransferase complex"/>
    <property type="evidence" value="ECO:0007669"/>
    <property type="project" value="TreeGrafter"/>
</dbReference>
<evidence type="ECO:0000256" key="2">
    <source>
        <dbReference type="ARBA" id="ARBA00024200"/>
    </source>
</evidence>
<dbReference type="Proteomes" id="UP000198924">
    <property type="component" value="Unassembled WGS sequence"/>
</dbReference>
<protein>
    <recommendedName>
        <fullName evidence="3">Molybdopterin synthase sulfur carrier subunit</fullName>
    </recommendedName>
</protein>
<dbReference type="NCBIfam" id="TIGR01682">
    <property type="entry name" value="moaD"/>
    <property type="match status" value="1"/>
</dbReference>
<evidence type="ECO:0000256" key="3">
    <source>
        <dbReference type="ARBA" id="ARBA00024247"/>
    </source>
</evidence>
<gene>
    <name evidence="4" type="ORF">SAMN04488079_101176</name>
</gene>
<evidence type="ECO:0000256" key="1">
    <source>
        <dbReference type="ARBA" id="ARBA00022741"/>
    </source>
</evidence>
<dbReference type="SUPFAM" id="SSF54285">
    <property type="entry name" value="MoaD/ThiS"/>
    <property type="match status" value="1"/>
</dbReference>
<keyword evidence="5" id="KW-1185">Reference proteome</keyword>
<evidence type="ECO:0000313" key="5">
    <source>
        <dbReference type="Proteomes" id="UP000198924"/>
    </source>
</evidence>